<reference evidence="2" key="2">
    <citation type="submission" date="2016-01" db="EMBL/GenBank/DDBJ databases">
        <title>Draft Genome Sequence of Paenibacillus amylolyticus Heshi-A3 that Was Isolated from Fermented Rice Bran with Aging Salted Mackerel, Which Was Named Heshiko as Traditional Fermented Seafood in Japan.</title>
        <authorList>
            <person name="Akuzawa S."/>
            <person name="Nakagawa J."/>
            <person name="Kanekatsu T."/>
            <person name="Kubota E."/>
            <person name="Ohtake R."/>
            <person name="Suzuki T."/>
            <person name="Kanesaki Y."/>
        </authorList>
    </citation>
    <scope>NUCLEOTIDE SEQUENCE [LARGE SCALE GENOMIC DNA]</scope>
    <source>
        <strain evidence="2">Heshi-A3</strain>
    </source>
</reference>
<accession>A0A100VRA6</accession>
<sequence length="271" mass="30690">MDKKAAKILLSTFWGGGGWKTTSAPFSGDEFEYAKSKGVMFDPFTITHDEIVQRLYDMHQDDSFKERVISAFLHSLSTKKVYLRSALSSWALTSNMPLHTYAERPALHPNTSACGDCNFLRLQSDKDYSNVDLNVLNFERIKWGGVRHGWLIYCLMDLELLLQDNDANHEVTPEDQAILVNLLEAAQTEDPKDSARSLEKKWKDLLPSSKQERDALLEIWAAAGILAPGDKPRKRKGGSNDFVFAATWQGDDGYHTEAVKHYFGSYLPHMQ</sequence>
<comment type="caution">
    <text evidence="1">The sequence shown here is derived from an EMBL/GenBank/DDBJ whole genome shotgun (WGS) entry which is preliminary data.</text>
</comment>
<protein>
    <submittedName>
        <fullName evidence="1">Uncharacterized protein</fullName>
    </submittedName>
</protein>
<evidence type="ECO:0000313" key="1">
    <source>
        <dbReference type="EMBL" id="GAS84389.1"/>
    </source>
</evidence>
<reference evidence="1 2" key="1">
    <citation type="journal article" date="2016" name="Genome Announc.">
        <title>Draft Genome Sequence of Paenibacillus amylolyticus Heshi-A3, Isolated from Fermented Rice Bran in a Japanese Fermented Seafood Dish.</title>
        <authorList>
            <person name="Akuzawa S."/>
            <person name="Nagaoka J."/>
            <person name="Kanekatsu M."/>
            <person name="Kubota E."/>
            <person name="Ohtake R."/>
            <person name="Suzuki T."/>
            <person name="Kanesaki Y."/>
        </authorList>
    </citation>
    <scope>NUCLEOTIDE SEQUENCE [LARGE SCALE GENOMIC DNA]</scope>
    <source>
        <strain evidence="1 2">Heshi-A3</strain>
    </source>
</reference>
<dbReference type="AlphaFoldDB" id="A0A100VRA6"/>
<name>A0A100VRA6_PAEAM</name>
<dbReference type="RefSeq" id="WP_062836786.1">
    <property type="nucleotide sequence ID" value="NZ_BCNV01000005.1"/>
</dbReference>
<gene>
    <name evidence="1" type="ORF">PAHA3_4492</name>
</gene>
<dbReference type="EMBL" id="BCNV01000005">
    <property type="protein sequence ID" value="GAS84389.1"/>
    <property type="molecule type" value="Genomic_DNA"/>
</dbReference>
<proteinExistence type="predicted"/>
<evidence type="ECO:0000313" key="2">
    <source>
        <dbReference type="Proteomes" id="UP000069697"/>
    </source>
</evidence>
<organism evidence="1 2">
    <name type="scientific">Paenibacillus amylolyticus</name>
    <dbReference type="NCBI Taxonomy" id="1451"/>
    <lineage>
        <taxon>Bacteria</taxon>
        <taxon>Bacillati</taxon>
        <taxon>Bacillota</taxon>
        <taxon>Bacilli</taxon>
        <taxon>Bacillales</taxon>
        <taxon>Paenibacillaceae</taxon>
        <taxon>Paenibacillus</taxon>
    </lineage>
</organism>
<dbReference type="Proteomes" id="UP000069697">
    <property type="component" value="Unassembled WGS sequence"/>
</dbReference>